<dbReference type="OrthoDB" id="549611at2759"/>
<evidence type="ECO:0000256" key="1">
    <source>
        <dbReference type="SAM" id="MobiDB-lite"/>
    </source>
</evidence>
<comment type="caution">
    <text evidence="2">The sequence shown here is derived from an EMBL/GenBank/DDBJ whole genome shotgun (WGS) entry which is preliminary data.</text>
</comment>
<dbReference type="Proteomes" id="UP000075714">
    <property type="component" value="Unassembled WGS sequence"/>
</dbReference>
<organism evidence="2 3">
    <name type="scientific">Gonium pectorale</name>
    <name type="common">Green alga</name>
    <dbReference type="NCBI Taxonomy" id="33097"/>
    <lineage>
        <taxon>Eukaryota</taxon>
        <taxon>Viridiplantae</taxon>
        <taxon>Chlorophyta</taxon>
        <taxon>core chlorophytes</taxon>
        <taxon>Chlorophyceae</taxon>
        <taxon>CS clade</taxon>
        <taxon>Chlamydomonadales</taxon>
        <taxon>Volvocaceae</taxon>
        <taxon>Gonium</taxon>
    </lineage>
</organism>
<name>A0A150G079_GONPE</name>
<keyword evidence="3" id="KW-1185">Reference proteome</keyword>
<accession>A0A150G079</accession>
<dbReference type="AlphaFoldDB" id="A0A150G079"/>
<feature type="region of interest" description="Disordered" evidence="1">
    <location>
        <begin position="1"/>
        <end position="43"/>
    </location>
</feature>
<gene>
    <name evidence="2" type="ORF">GPECTOR_114g316</name>
</gene>
<proteinExistence type="predicted"/>
<sequence>MAPAQAQFDRVTASLNTGRGGMPSSSSCASPSKGSPPSPLAGPFAIIESHASASPDAAVDITCFLRTRVTTQAPQTPKVKDMECLLMSPTRRTGRKANAWHWNYNMAPSALADPAKTAPANIAGKGTPPLGSPTGSATVDAAAANLVANLQMGTPVALASGLLSDASDRT</sequence>
<feature type="compositionally biased region" description="Low complexity" evidence="1">
    <location>
        <begin position="22"/>
        <end position="33"/>
    </location>
</feature>
<protein>
    <submittedName>
        <fullName evidence="2">Uncharacterized protein</fullName>
    </submittedName>
</protein>
<dbReference type="EMBL" id="LSYV01000114">
    <property type="protein sequence ID" value="KXZ42865.1"/>
    <property type="molecule type" value="Genomic_DNA"/>
</dbReference>
<evidence type="ECO:0000313" key="2">
    <source>
        <dbReference type="EMBL" id="KXZ42865.1"/>
    </source>
</evidence>
<reference evidence="3" key="1">
    <citation type="journal article" date="2016" name="Nat. Commun.">
        <title>The Gonium pectorale genome demonstrates co-option of cell cycle regulation during the evolution of multicellularity.</title>
        <authorList>
            <person name="Hanschen E.R."/>
            <person name="Marriage T.N."/>
            <person name="Ferris P.J."/>
            <person name="Hamaji T."/>
            <person name="Toyoda A."/>
            <person name="Fujiyama A."/>
            <person name="Neme R."/>
            <person name="Noguchi H."/>
            <person name="Minakuchi Y."/>
            <person name="Suzuki M."/>
            <person name="Kawai-Toyooka H."/>
            <person name="Smith D.R."/>
            <person name="Sparks H."/>
            <person name="Anderson J."/>
            <person name="Bakaric R."/>
            <person name="Luria V."/>
            <person name="Karger A."/>
            <person name="Kirschner M.W."/>
            <person name="Durand P.M."/>
            <person name="Michod R.E."/>
            <person name="Nozaki H."/>
            <person name="Olson B.J."/>
        </authorList>
    </citation>
    <scope>NUCLEOTIDE SEQUENCE [LARGE SCALE GENOMIC DNA]</scope>
    <source>
        <strain evidence="3">NIES-2863</strain>
    </source>
</reference>
<evidence type="ECO:0000313" key="3">
    <source>
        <dbReference type="Proteomes" id="UP000075714"/>
    </source>
</evidence>